<feature type="domain" description="HTH luxR-type" evidence="2">
    <location>
        <begin position="186"/>
        <end position="251"/>
    </location>
</feature>
<proteinExistence type="predicted"/>
<dbReference type="Pfam" id="PF00196">
    <property type="entry name" value="GerE"/>
    <property type="match status" value="1"/>
</dbReference>
<dbReference type="GO" id="GO:0003677">
    <property type="term" value="F:DNA binding"/>
    <property type="evidence" value="ECO:0007669"/>
    <property type="project" value="UniProtKB-KW"/>
</dbReference>
<keyword evidence="4" id="KW-1185">Reference proteome</keyword>
<comment type="caution">
    <text evidence="3">The sequence shown here is derived from an EMBL/GenBank/DDBJ whole genome shotgun (WGS) entry which is preliminary data.</text>
</comment>
<dbReference type="InterPro" id="IPR000792">
    <property type="entry name" value="Tscrpt_reg_LuxR_C"/>
</dbReference>
<organism evidence="3 4">
    <name type="scientific">Haoranjiania flava</name>
    <dbReference type="NCBI Taxonomy" id="1856322"/>
    <lineage>
        <taxon>Bacteria</taxon>
        <taxon>Pseudomonadati</taxon>
        <taxon>Bacteroidota</taxon>
        <taxon>Chitinophagia</taxon>
        <taxon>Chitinophagales</taxon>
        <taxon>Chitinophagaceae</taxon>
        <taxon>Haoranjiania</taxon>
    </lineage>
</organism>
<dbReference type="CDD" id="cd06170">
    <property type="entry name" value="LuxR_C_like"/>
    <property type="match status" value="1"/>
</dbReference>
<keyword evidence="1" id="KW-0238">DNA-binding</keyword>
<evidence type="ECO:0000259" key="2">
    <source>
        <dbReference type="PROSITE" id="PS50043"/>
    </source>
</evidence>
<dbReference type="Gene3D" id="1.10.10.10">
    <property type="entry name" value="Winged helix-like DNA-binding domain superfamily/Winged helix DNA-binding domain"/>
    <property type="match status" value="1"/>
</dbReference>
<dbReference type="InterPro" id="IPR036388">
    <property type="entry name" value="WH-like_DNA-bd_sf"/>
</dbReference>
<evidence type="ECO:0000313" key="4">
    <source>
        <dbReference type="Proteomes" id="UP001209317"/>
    </source>
</evidence>
<reference evidence="3" key="1">
    <citation type="submission" date="2022-10" db="EMBL/GenBank/DDBJ databases">
        <authorList>
            <person name="Kim H.S."/>
            <person name="Kim J.-S."/>
            <person name="Suh M.K."/>
            <person name="Eom M.K."/>
            <person name="Lee J.-S."/>
        </authorList>
    </citation>
    <scope>NUCLEOTIDE SEQUENCE</scope>
    <source>
        <strain evidence="3">LIP-5</strain>
    </source>
</reference>
<dbReference type="Gene3D" id="3.30.450.20">
    <property type="entry name" value="PAS domain"/>
    <property type="match status" value="1"/>
</dbReference>
<dbReference type="SUPFAM" id="SSF46894">
    <property type="entry name" value="C-terminal effector domain of the bipartite response regulators"/>
    <property type="match status" value="1"/>
</dbReference>
<sequence length="253" mass="29508">MSIKVQDFFKPVHLDENIKDSDYESIKQIIEIVKSLTEVTYQTIYLVDYYRRNFLYVSDNPFFLSGSSAKQVQKDGYLFYFKNVPENDLKLLLRINTAGFSFFRNLPLNDRMKYSISYDFRLKQKSGNYMLVNHKVKPLLLDKYGNPWIAFCIVSLSGQTESGNIRCNSNELKKTFRFDLTKNVWVETSKIKLSKRHKAILIYSAQGLTMRQIASEMKLTINTIKYHKKDLFSRLGVKSITEAIVIAIEMALI</sequence>
<accession>A0AAE3IP90</accession>
<dbReference type="InterPro" id="IPR016032">
    <property type="entry name" value="Sig_transdc_resp-reg_C-effctor"/>
</dbReference>
<name>A0AAE3IP90_9BACT</name>
<evidence type="ECO:0000256" key="1">
    <source>
        <dbReference type="ARBA" id="ARBA00023125"/>
    </source>
</evidence>
<dbReference type="PANTHER" id="PTHR43214:SF43">
    <property type="entry name" value="TWO-COMPONENT RESPONSE REGULATOR"/>
    <property type="match status" value="1"/>
</dbReference>
<dbReference type="InterPro" id="IPR039420">
    <property type="entry name" value="WalR-like"/>
</dbReference>
<dbReference type="PROSITE" id="PS50043">
    <property type="entry name" value="HTH_LUXR_2"/>
    <property type="match status" value="1"/>
</dbReference>
<evidence type="ECO:0000313" key="3">
    <source>
        <dbReference type="EMBL" id="MCU7695538.1"/>
    </source>
</evidence>
<dbReference type="RefSeq" id="WP_263039023.1">
    <property type="nucleotide sequence ID" value="NZ_JAOTPL010000035.1"/>
</dbReference>
<protein>
    <submittedName>
        <fullName evidence="3">LuxR C-terminal-related transcriptional regulator</fullName>
    </submittedName>
</protein>
<dbReference type="SMART" id="SM00421">
    <property type="entry name" value="HTH_LUXR"/>
    <property type="match status" value="1"/>
</dbReference>
<dbReference type="AlphaFoldDB" id="A0AAE3IP90"/>
<dbReference type="GO" id="GO:0006355">
    <property type="term" value="P:regulation of DNA-templated transcription"/>
    <property type="evidence" value="ECO:0007669"/>
    <property type="project" value="InterPro"/>
</dbReference>
<dbReference type="EMBL" id="JAOTPL010000035">
    <property type="protein sequence ID" value="MCU7695538.1"/>
    <property type="molecule type" value="Genomic_DNA"/>
</dbReference>
<dbReference type="PANTHER" id="PTHR43214">
    <property type="entry name" value="TWO-COMPONENT RESPONSE REGULATOR"/>
    <property type="match status" value="1"/>
</dbReference>
<dbReference type="Proteomes" id="UP001209317">
    <property type="component" value="Unassembled WGS sequence"/>
</dbReference>
<dbReference type="PRINTS" id="PR00038">
    <property type="entry name" value="HTHLUXR"/>
</dbReference>
<gene>
    <name evidence="3" type="ORF">OD355_13515</name>
</gene>